<comment type="caution">
    <text evidence="2">The sequence shown here is derived from an EMBL/GenBank/DDBJ whole genome shotgun (WGS) entry which is preliminary data.</text>
</comment>
<sequence>MKHSGQTGTKSRKDRAMQSNTKRGEGDKTINLRISTVSPGIVQGAMQKCVTSLNGQNLDIVKSKGNKEATPKMGEKCWEFVDKCIELHCMVPSGEIQNYRTWGRD</sequence>
<name>A0A2A2LVD2_9BILA</name>
<gene>
    <name evidence="2" type="ORF">WR25_05659</name>
</gene>
<dbReference type="Proteomes" id="UP000218231">
    <property type="component" value="Unassembled WGS sequence"/>
</dbReference>
<evidence type="ECO:0000256" key="1">
    <source>
        <dbReference type="SAM" id="MobiDB-lite"/>
    </source>
</evidence>
<dbReference type="EMBL" id="LIAE01006389">
    <property type="protein sequence ID" value="PAV90206.1"/>
    <property type="molecule type" value="Genomic_DNA"/>
</dbReference>
<feature type="region of interest" description="Disordered" evidence="1">
    <location>
        <begin position="1"/>
        <end position="30"/>
    </location>
</feature>
<reference evidence="2 3" key="1">
    <citation type="journal article" date="2017" name="Curr. Biol.">
        <title>Genome architecture and evolution of a unichromosomal asexual nematode.</title>
        <authorList>
            <person name="Fradin H."/>
            <person name="Zegar C."/>
            <person name="Gutwein M."/>
            <person name="Lucas J."/>
            <person name="Kovtun M."/>
            <person name="Corcoran D."/>
            <person name="Baugh L.R."/>
            <person name="Kiontke K."/>
            <person name="Gunsalus K."/>
            <person name="Fitch D.H."/>
            <person name="Piano F."/>
        </authorList>
    </citation>
    <scope>NUCLEOTIDE SEQUENCE [LARGE SCALE GENOMIC DNA]</scope>
    <source>
        <strain evidence="2">PF1309</strain>
    </source>
</reference>
<accession>A0A2A2LVD2</accession>
<organism evidence="2 3">
    <name type="scientific">Diploscapter pachys</name>
    <dbReference type="NCBI Taxonomy" id="2018661"/>
    <lineage>
        <taxon>Eukaryota</taxon>
        <taxon>Metazoa</taxon>
        <taxon>Ecdysozoa</taxon>
        <taxon>Nematoda</taxon>
        <taxon>Chromadorea</taxon>
        <taxon>Rhabditida</taxon>
        <taxon>Rhabditina</taxon>
        <taxon>Rhabditomorpha</taxon>
        <taxon>Rhabditoidea</taxon>
        <taxon>Rhabditidae</taxon>
        <taxon>Diploscapter</taxon>
    </lineage>
</organism>
<protein>
    <submittedName>
        <fullName evidence="2">Uncharacterized protein</fullName>
    </submittedName>
</protein>
<evidence type="ECO:0000313" key="3">
    <source>
        <dbReference type="Proteomes" id="UP000218231"/>
    </source>
</evidence>
<dbReference type="AlphaFoldDB" id="A0A2A2LVD2"/>
<keyword evidence="3" id="KW-1185">Reference proteome</keyword>
<proteinExistence type="predicted"/>
<evidence type="ECO:0000313" key="2">
    <source>
        <dbReference type="EMBL" id="PAV90206.1"/>
    </source>
</evidence>